<proteinExistence type="predicted"/>
<dbReference type="Pfam" id="PF13340">
    <property type="entry name" value="DUF4096"/>
    <property type="match status" value="1"/>
</dbReference>
<dbReference type="PANTHER" id="PTHR46637">
    <property type="entry name" value="TIS1421-TRANSPOSASE PROTEIN A"/>
    <property type="match status" value="1"/>
</dbReference>
<dbReference type="RefSeq" id="WP_380077254.1">
    <property type="nucleotide sequence ID" value="NZ_JBHRZF010000108.1"/>
</dbReference>
<dbReference type="InterPro" id="IPR025161">
    <property type="entry name" value="IS402-like_dom"/>
</dbReference>
<dbReference type="EMBL" id="JBHRZF010000108">
    <property type="protein sequence ID" value="MFC3860893.1"/>
    <property type="molecule type" value="Genomic_DNA"/>
</dbReference>
<accession>A0ABV8A5D2</accession>
<evidence type="ECO:0000313" key="4">
    <source>
        <dbReference type="Proteomes" id="UP001595748"/>
    </source>
</evidence>
<dbReference type="PANTHER" id="PTHR46637:SF1">
    <property type="entry name" value="BLL5188 PROTEIN"/>
    <property type="match status" value="1"/>
</dbReference>
<name>A0ABV8A5D2_9DEIO</name>
<protein>
    <submittedName>
        <fullName evidence="3">Transposase</fullName>
    </submittedName>
</protein>
<organism evidence="3 4">
    <name type="scientific">Deinococcus antarcticus</name>
    <dbReference type="NCBI Taxonomy" id="1298767"/>
    <lineage>
        <taxon>Bacteria</taxon>
        <taxon>Thermotogati</taxon>
        <taxon>Deinococcota</taxon>
        <taxon>Deinococci</taxon>
        <taxon>Deinococcales</taxon>
        <taxon>Deinococcaceae</taxon>
        <taxon>Deinococcus</taxon>
    </lineage>
</organism>
<evidence type="ECO:0000259" key="2">
    <source>
        <dbReference type="Pfam" id="PF13340"/>
    </source>
</evidence>
<evidence type="ECO:0000313" key="3">
    <source>
        <dbReference type="EMBL" id="MFC3860893.1"/>
    </source>
</evidence>
<dbReference type="Proteomes" id="UP001595748">
    <property type="component" value="Unassembled WGS sequence"/>
</dbReference>
<feature type="domain" description="Insertion element IS402-like" evidence="2">
    <location>
        <begin position="21"/>
        <end position="92"/>
    </location>
</feature>
<sequence length="152" mass="17554">MTTTQHHQQQINESPTVWEVNDALWERLEPVLRIEKQRKKSGRPPRDARPIFNALIWLARTGSQWSEIPRHYGAKSTIFDRFKVWATEGHLQVAWSILLTEYDELIGIDWEWQSTDGCIIKAPLGKRGLAVKRKRPAATPPTEEKQEPSATC</sequence>
<gene>
    <name evidence="3" type="ORF">ACFOPQ_08975</name>
</gene>
<evidence type="ECO:0000256" key="1">
    <source>
        <dbReference type="SAM" id="MobiDB-lite"/>
    </source>
</evidence>
<keyword evidence="4" id="KW-1185">Reference proteome</keyword>
<feature type="compositionally biased region" description="Basic and acidic residues" evidence="1">
    <location>
        <begin position="142"/>
        <end position="152"/>
    </location>
</feature>
<comment type="caution">
    <text evidence="3">The sequence shown here is derived from an EMBL/GenBank/DDBJ whole genome shotgun (WGS) entry which is preliminary data.</text>
</comment>
<reference evidence="4" key="1">
    <citation type="journal article" date="2019" name="Int. J. Syst. Evol. Microbiol.">
        <title>The Global Catalogue of Microorganisms (GCM) 10K type strain sequencing project: providing services to taxonomists for standard genome sequencing and annotation.</title>
        <authorList>
            <consortium name="The Broad Institute Genomics Platform"/>
            <consortium name="The Broad Institute Genome Sequencing Center for Infectious Disease"/>
            <person name="Wu L."/>
            <person name="Ma J."/>
        </authorList>
    </citation>
    <scope>NUCLEOTIDE SEQUENCE [LARGE SCALE GENOMIC DNA]</scope>
    <source>
        <strain evidence="4">CCTCC AB 2013263</strain>
    </source>
</reference>
<feature type="region of interest" description="Disordered" evidence="1">
    <location>
        <begin position="131"/>
        <end position="152"/>
    </location>
</feature>
<dbReference type="InterPro" id="IPR052909">
    <property type="entry name" value="Transposase_6_like"/>
</dbReference>